<dbReference type="Pfam" id="PF00535">
    <property type="entry name" value="Glycos_transf_2"/>
    <property type="match status" value="1"/>
</dbReference>
<dbReference type="PANTHER" id="PTHR43685">
    <property type="entry name" value="GLYCOSYLTRANSFERASE"/>
    <property type="match status" value="1"/>
</dbReference>
<proteinExistence type="predicted"/>
<dbReference type="InterPro" id="IPR029044">
    <property type="entry name" value="Nucleotide-diphossugar_trans"/>
</dbReference>
<comment type="caution">
    <text evidence="3">The sequence shown here is derived from an EMBL/GenBank/DDBJ whole genome shotgun (WGS) entry which is preliminary data.</text>
</comment>
<dbReference type="RefSeq" id="WP_129477470.1">
    <property type="nucleotide sequence ID" value="NZ_SDWS01000007.1"/>
</dbReference>
<dbReference type="GO" id="GO:0016740">
    <property type="term" value="F:transferase activity"/>
    <property type="evidence" value="ECO:0007669"/>
    <property type="project" value="UniProtKB-KW"/>
</dbReference>
<dbReference type="PANTHER" id="PTHR43685:SF3">
    <property type="entry name" value="SLR2126 PROTEIN"/>
    <property type="match status" value="1"/>
</dbReference>
<feature type="region of interest" description="Disordered" evidence="1">
    <location>
        <begin position="475"/>
        <end position="537"/>
    </location>
</feature>
<keyword evidence="4" id="KW-1185">Reference proteome</keyword>
<keyword evidence="3" id="KW-0808">Transferase</keyword>
<dbReference type="EMBL" id="SDWS01000007">
    <property type="protein sequence ID" value="RYB89414.1"/>
    <property type="molecule type" value="Genomic_DNA"/>
</dbReference>
<evidence type="ECO:0000256" key="1">
    <source>
        <dbReference type="SAM" id="MobiDB-lite"/>
    </source>
</evidence>
<dbReference type="OrthoDB" id="4120491at2"/>
<protein>
    <submittedName>
        <fullName evidence="3">Glycosyltransferase family 2 protein</fullName>
    </submittedName>
</protein>
<dbReference type="AlphaFoldDB" id="A0A4Q2RNH5"/>
<reference evidence="3 4" key="1">
    <citation type="submission" date="2019-01" db="EMBL/GenBank/DDBJ databases">
        <title>Novel species of Nocardioides.</title>
        <authorList>
            <person name="Liu Q."/>
            <person name="Xin Y.-H."/>
        </authorList>
    </citation>
    <scope>NUCLEOTIDE SEQUENCE [LARGE SCALE GENOMIC DNA]</scope>
    <source>
        <strain evidence="3 4">HLT3-15</strain>
    </source>
</reference>
<dbReference type="InterPro" id="IPR001173">
    <property type="entry name" value="Glyco_trans_2-like"/>
</dbReference>
<dbReference type="Gene3D" id="3.90.550.10">
    <property type="entry name" value="Spore Coat Polysaccharide Biosynthesis Protein SpsA, Chain A"/>
    <property type="match status" value="1"/>
</dbReference>
<feature type="compositionally biased region" description="Acidic residues" evidence="1">
    <location>
        <begin position="512"/>
        <end position="525"/>
    </location>
</feature>
<sequence length="537" mass="59830">MARQPVVRHNDWGSLTPPTLGEWEPTMSVTVVVPTFNYQQKLPYVLAGLAAQSYPAHLLEVLVVDDQSSPTQELPEVRPENTRLVRVEHGWGRANACQLGATLAEGDILHWYDADMLAYREEVEAHARWHHLVDYAVPGGHKLFVDPAPLLDLDPAVVRDRIAAGEAAHLFPGQEHEPHRWVEDYWAKTEDLRTAGPRAQRFHIGMTGSVTKALYFDSDGFDPMLRLGEDMHLGHSLAQAGGVFVVDREARSWHLGRSQVLRRAEQVNRYNDPYLADLVPTMRPKRNKRGRTYQVPYLEVVVPAGPADETIKVVDSLLDGDVPDLLVTVVGPWDSVHEDRVQPVEDPVLETRLVHRSYLHEPRVRLELTAPQVSDAEIVLTLPDVTLAPVRHALPPLLEDLERTHHGARLLSYDSGAVARLERTSSLARVARVADAGDDREALLEESFGTKTYPAAAVGWVPAAEREVERFTLPARPAMDPEKSEHRMVKALRKADAVSGPGEENPHAEGSDGTEPEPANEADDVDQGRRGLFGRRR</sequence>
<dbReference type="InterPro" id="IPR050834">
    <property type="entry name" value="Glycosyltransf_2"/>
</dbReference>
<accession>A0A4Q2RNH5</accession>
<gene>
    <name evidence="3" type="ORF">EUA06_15665</name>
</gene>
<dbReference type="CDD" id="cd00761">
    <property type="entry name" value="Glyco_tranf_GTA_type"/>
    <property type="match status" value="1"/>
</dbReference>
<evidence type="ECO:0000259" key="2">
    <source>
        <dbReference type="Pfam" id="PF00535"/>
    </source>
</evidence>
<evidence type="ECO:0000313" key="4">
    <source>
        <dbReference type="Proteomes" id="UP000291838"/>
    </source>
</evidence>
<feature type="domain" description="Glycosyltransferase 2-like" evidence="2">
    <location>
        <begin position="30"/>
        <end position="128"/>
    </location>
</feature>
<dbReference type="SUPFAM" id="SSF53448">
    <property type="entry name" value="Nucleotide-diphospho-sugar transferases"/>
    <property type="match status" value="1"/>
</dbReference>
<dbReference type="Proteomes" id="UP000291838">
    <property type="component" value="Unassembled WGS sequence"/>
</dbReference>
<organism evidence="3 4">
    <name type="scientific">Nocardioides glacieisoli</name>
    <dbReference type="NCBI Taxonomy" id="1168730"/>
    <lineage>
        <taxon>Bacteria</taxon>
        <taxon>Bacillati</taxon>
        <taxon>Actinomycetota</taxon>
        <taxon>Actinomycetes</taxon>
        <taxon>Propionibacteriales</taxon>
        <taxon>Nocardioidaceae</taxon>
        <taxon>Nocardioides</taxon>
    </lineage>
</organism>
<evidence type="ECO:0000313" key="3">
    <source>
        <dbReference type="EMBL" id="RYB89414.1"/>
    </source>
</evidence>
<feature type="compositionally biased region" description="Basic and acidic residues" evidence="1">
    <location>
        <begin position="479"/>
        <end position="496"/>
    </location>
</feature>
<name>A0A4Q2RNH5_9ACTN</name>